<keyword evidence="3" id="KW-0012">Acyltransferase</keyword>
<evidence type="ECO:0000256" key="1">
    <source>
        <dbReference type="ARBA" id="ARBA00006383"/>
    </source>
</evidence>
<evidence type="ECO:0000313" key="4">
    <source>
        <dbReference type="EMBL" id="GAG48536.1"/>
    </source>
</evidence>
<dbReference type="AlphaFoldDB" id="X0ZJR7"/>
<dbReference type="PANTHER" id="PTHR11104:SF0">
    <property type="entry name" value="SPBETA PROPHAGE-DERIVED AMINOGLYCOSIDE N(3')-ACETYLTRANSFERASE-LIKE PROTEIN YOKD"/>
    <property type="match status" value="1"/>
</dbReference>
<sequence length="218" mass="24925">GGPAGQVFDPNTTPSRVGSITNAVLERPERVRSLHPTHPWAAIGKDAAEFVEGHEKVSTFGRDSICGRMYDWDSKIVWFGTTGTTNTTTHFAEDWLDMPYMTTEKAMVKDGDRDKMVTVYRSPSGPRDFYRDGCKLDKLLDTWNIKTIGKIHRATITVMRHREFMDRLLNAMIDDPCLLLKDDKDDAYHTQFHELNRKHIEKLKKDHGGTHGIMAHLR</sequence>
<dbReference type="PANTHER" id="PTHR11104">
    <property type="entry name" value="AMINOGLYCOSIDE N3-ACETYLTRANSFERASE"/>
    <property type="match status" value="1"/>
</dbReference>
<feature type="non-terminal residue" evidence="4">
    <location>
        <position position="1"/>
    </location>
</feature>
<protein>
    <recommendedName>
        <fullName evidence="5">Aminoglycoside N(3)-acetyltransferase</fullName>
    </recommendedName>
</protein>
<evidence type="ECO:0000256" key="3">
    <source>
        <dbReference type="ARBA" id="ARBA00023315"/>
    </source>
</evidence>
<comment type="caution">
    <text evidence="4">The sequence shown here is derived from an EMBL/GenBank/DDBJ whole genome shotgun (WGS) entry which is preliminary data.</text>
</comment>
<gene>
    <name evidence="4" type="ORF">S01H1_80554</name>
</gene>
<accession>X0ZJR7</accession>
<comment type="similarity">
    <text evidence="1">Belongs to the antibiotic N-acetyltransferase family.</text>
</comment>
<dbReference type="GO" id="GO:0008080">
    <property type="term" value="F:N-acetyltransferase activity"/>
    <property type="evidence" value="ECO:0007669"/>
    <property type="project" value="InterPro"/>
</dbReference>
<keyword evidence="2" id="KW-0808">Transferase</keyword>
<dbReference type="InterPro" id="IPR028345">
    <property type="entry name" value="Antibiotic_NAT-like"/>
</dbReference>
<evidence type="ECO:0000256" key="2">
    <source>
        <dbReference type="ARBA" id="ARBA00022679"/>
    </source>
</evidence>
<dbReference type="InterPro" id="IPR003679">
    <property type="entry name" value="Amioglycoside_AcTrfase"/>
</dbReference>
<reference evidence="4" key="1">
    <citation type="journal article" date="2014" name="Front. Microbiol.">
        <title>High frequency of phylogenetically diverse reductive dehalogenase-homologous genes in deep subseafloor sedimentary metagenomes.</title>
        <authorList>
            <person name="Kawai M."/>
            <person name="Futagami T."/>
            <person name="Toyoda A."/>
            <person name="Takaki Y."/>
            <person name="Nishi S."/>
            <person name="Hori S."/>
            <person name="Arai W."/>
            <person name="Tsubouchi T."/>
            <person name="Morono Y."/>
            <person name="Uchiyama I."/>
            <person name="Ito T."/>
            <person name="Fujiyama A."/>
            <person name="Inagaki F."/>
            <person name="Takami H."/>
        </authorList>
    </citation>
    <scope>NUCLEOTIDE SEQUENCE</scope>
    <source>
        <strain evidence="4">Expedition CK06-06</strain>
    </source>
</reference>
<name>X0ZJR7_9ZZZZ</name>
<evidence type="ECO:0008006" key="5">
    <source>
        <dbReference type="Google" id="ProtNLM"/>
    </source>
</evidence>
<proteinExistence type="inferred from homology"/>
<dbReference type="EMBL" id="BARS01054412">
    <property type="protein sequence ID" value="GAG48536.1"/>
    <property type="molecule type" value="Genomic_DNA"/>
</dbReference>
<dbReference type="Pfam" id="PF02522">
    <property type="entry name" value="Antibiotic_NAT"/>
    <property type="match status" value="1"/>
</dbReference>
<organism evidence="4">
    <name type="scientific">marine sediment metagenome</name>
    <dbReference type="NCBI Taxonomy" id="412755"/>
    <lineage>
        <taxon>unclassified sequences</taxon>
        <taxon>metagenomes</taxon>
        <taxon>ecological metagenomes</taxon>
    </lineage>
</organism>
<dbReference type="GO" id="GO:0046677">
    <property type="term" value="P:response to antibiotic"/>
    <property type="evidence" value="ECO:0007669"/>
    <property type="project" value="InterPro"/>
</dbReference>
<feature type="non-terminal residue" evidence="4">
    <location>
        <position position="218"/>
    </location>
</feature>
<dbReference type="SUPFAM" id="SSF110710">
    <property type="entry name" value="TTHA0583/YokD-like"/>
    <property type="match status" value="1"/>
</dbReference>